<name>A0A835VUL6_CHLIN</name>
<comment type="caution">
    <text evidence="2">The sequence shown here is derived from an EMBL/GenBank/DDBJ whole genome shotgun (WGS) entry which is preliminary data.</text>
</comment>
<protein>
    <submittedName>
        <fullName evidence="2">Uncharacterized protein</fullName>
    </submittedName>
</protein>
<dbReference type="Proteomes" id="UP000650467">
    <property type="component" value="Unassembled WGS sequence"/>
</dbReference>
<proteinExistence type="predicted"/>
<dbReference type="AlphaFoldDB" id="A0A835VUL6"/>
<gene>
    <name evidence="2" type="ORF">HXX76_011617</name>
</gene>
<organism evidence="2 3">
    <name type="scientific">Chlamydomonas incerta</name>
    <dbReference type="NCBI Taxonomy" id="51695"/>
    <lineage>
        <taxon>Eukaryota</taxon>
        <taxon>Viridiplantae</taxon>
        <taxon>Chlorophyta</taxon>
        <taxon>core chlorophytes</taxon>
        <taxon>Chlorophyceae</taxon>
        <taxon>CS clade</taxon>
        <taxon>Chlamydomonadales</taxon>
        <taxon>Chlamydomonadaceae</taxon>
        <taxon>Chlamydomonas</taxon>
    </lineage>
</organism>
<feature type="compositionally biased region" description="Gly residues" evidence="1">
    <location>
        <begin position="63"/>
        <end position="78"/>
    </location>
</feature>
<evidence type="ECO:0000313" key="3">
    <source>
        <dbReference type="Proteomes" id="UP000650467"/>
    </source>
</evidence>
<dbReference type="EMBL" id="JAEHOC010000034">
    <property type="protein sequence ID" value="KAG2428500.1"/>
    <property type="molecule type" value="Genomic_DNA"/>
</dbReference>
<reference evidence="2" key="1">
    <citation type="journal article" date="2020" name="bioRxiv">
        <title>Comparative genomics of Chlamydomonas.</title>
        <authorList>
            <person name="Craig R.J."/>
            <person name="Hasan A.R."/>
            <person name="Ness R.W."/>
            <person name="Keightley P.D."/>
        </authorList>
    </citation>
    <scope>NUCLEOTIDE SEQUENCE</scope>
    <source>
        <strain evidence="2">SAG 7.73</strain>
    </source>
</reference>
<keyword evidence="3" id="KW-1185">Reference proteome</keyword>
<sequence>MPPPGQWTMEVFVRPGPAQPSQPAGGMFAAGPRLHRCSESSCDLAHPRLLNEFTAQPAQTAANGGGGKGGDGSGGGKGVAASAAASPPPLPVAADLLRGDGLALGADPLAVAQGWPAATWLTGTARPLRGAVAALLIYTRSLDLPELADPADHYRPRFGFNSAAVGAVLRRHFPGAAVVDLLWLGLQLPPISVPQHTAS</sequence>
<evidence type="ECO:0000256" key="1">
    <source>
        <dbReference type="SAM" id="MobiDB-lite"/>
    </source>
</evidence>
<accession>A0A835VUL6</accession>
<evidence type="ECO:0000313" key="2">
    <source>
        <dbReference type="EMBL" id="KAG2428500.1"/>
    </source>
</evidence>
<feature type="region of interest" description="Disordered" evidence="1">
    <location>
        <begin position="59"/>
        <end position="85"/>
    </location>
</feature>